<feature type="transmembrane region" description="Helical" evidence="1">
    <location>
        <begin position="53"/>
        <end position="76"/>
    </location>
</feature>
<feature type="domain" description="DUF6533" evidence="2">
    <location>
        <begin position="26"/>
        <end position="69"/>
    </location>
</feature>
<feature type="transmembrane region" description="Helical" evidence="1">
    <location>
        <begin position="213"/>
        <end position="240"/>
    </location>
</feature>
<dbReference type="Proteomes" id="UP000313359">
    <property type="component" value="Unassembled WGS sequence"/>
</dbReference>
<feature type="transmembrane region" description="Helical" evidence="1">
    <location>
        <begin position="260"/>
        <end position="281"/>
    </location>
</feature>
<name>A0A5C2RSF0_9APHY</name>
<dbReference type="AlphaFoldDB" id="A0A5C2RSF0"/>
<evidence type="ECO:0000313" key="4">
    <source>
        <dbReference type="Proteomes" id="UP000313359"/>
    </source>
</evidence>
<keyword evidence="1" id="KW-1133">Transmembrane helix</keyword>
<reference evidence="3" key="1">
    <citation type="journal article" date="2018" name="Genome Biol. Evol.">
        <title>Genomics and development of Lentinus tigrinus, a white-rot wood-decaying mushroom with dimorphic fruiting bodies.</title>
        <authorList>
            <person name="Wu B."/>
            <person name="Xu Z."/>
            <person name="Knudson A."/>
            <person name="Carlson A."/>
            <person name="Chen N."/>
            <person name="Kovaka S."/>
            <person name="LaButti K."/>
            <person name="Lipzen A."/>
            <person name="Pennachio C."/>
            <person name="Riley R."/>
            <person name="Schakwitz W."/>
            <person name="Umezawa K."/>
            <person name="Ohm R.A."/>
            <person name="Grigoriev I.V."/>
            <person name="Nagy L.G."/>
            <person name="Gibbons J."/>
            <person name="Hibbett D."/>
        </authorList>
    </citation>
    <scope>NUCLEOTIDE SEQUENCE [LARGE SCALE GENOMIC DNA]</scope>
    <source>
        <strain evidence="3">ALCF2SS1-6</strain>
    </source>
</reference>
<sequence length="408" mass="44666">MHSRIEENSGSIADTYEGFVIDNRLGIAALVILVYEYLLTFEREVNLFWKSRITGAGVLFFLNRYVVLVTSLLSISGIVVDIKTSSCGFIAKMTNVFAMLQYVPWAAFSALRVYALSNNCACGVLVFLLSVAPVGAALAHLALGLTGEMDPVFGCIVVDPTTPEMAHKLTIGSRTCLIVADVLIILITWKTIPPRCWAHGQSSTFGTILLRNGTLYFVVLLVMNLLHLVFTVVSVCVTSPLTRTCGPMTKRAQVSAPFQAASYVILFIHPITGILMSRFLFDLQDANRRSLCLDSHDPLHFSADTSDGSLSFARVIGSLGSSLPPPPTYDEYDYDYGYHHDGDDASCSTIDSSKPSLVVHITRQTTVCPDMLELPAYDGTELDVDVLSFHARKVAFDESVIAWDNAKL</sequence>
<gene>
    <name evidence="3" type="ORF">L227DRAFT_581424</name>
</gene>
<evidence type="ECO:0000259" key="2">
    <source>
        <dbReference type="Pfam" id="PF20151"/>
    </source>
</evidence>
<organism evidence="3 4">
    <name type="scientific">Lentinus tigrinus ALCF2SS1-6</name>
    <dbReference type="NCBI Taxonomy" id="1328759"/>
    <lineage>
        <taxon>Eukaryota</taxon>
        <taxon>Fungi</taxon>
        <taxon>Dikarya</taxon>
        <taxon>Basidiomycota</taxon>
        <taxon>Agaricomycotina</taxon>
        <taxon>Agaricomycetes</taxon>
        <taxon>Polyporales</taxon>
        <taxon>Polyporaceae</taxon>
        <taxon>Lentinus</taxon>
    </lineage>
</organism>
<evidence type="ECO:0000313" key="3">
    <source>
        <dbReference type="EMBL" id="RPD53397.1"/>
    </source>
</evidence>
<evidence type="ECO:0000256" key="1">
    <source>
        <dbReference type="SAM" id="Phobius"/>
    </source>
</evidence>
<protein>
    <recommendedName>
        <fullName evidence="2">DUF6533 domain-containing protein</fullName>
    </recommendedName>
</protein>
<dbReference type="Pfam" id="PF20151">
    <property type="entry name" value="DUF6533"/>
    <property type="match status" value="1"/>
</dbReference>
<proteinExistence type="predicted"/>
<feature type="transmembrane region" description="Helical" evidence="1">
    <location>
        <begin position="96"/>
        <end position="115"/>
    </location>
</feature>
<feature type="transmembrane region" description="Helical" evidence="1">
    <location>
        <begin position="122"/>
        <end position="143"/>
    </location>
</feature>
<keyword evidence="1" id="KW-0812">Transmembrane</keyword>
<accession>A0A5C2RSF0</accession>
<dbReference type="InterPro" id="IPR045340">
    <property type="entry name" value="DUF6533"/>
</dbReference>
<feature type="transmembrane region" description="Helical" evidence="1">
    <location>
        <begin position="25"/>
        <end position="41"/>
    </location>
</feature>
<dbReference type="EMBL" id="ML122323">
    <property type="protein sequence ID" value="RPD53397.1"/>
    <property type="molecule type" value="Genomic_DNA"/>
</dbReference>
<keyword evidence="4" id="KW-1185">Reference proteome</keyword>
<keyword evidence="1" id="KW-0472">Membrane</keyword>
<dbReference type="OrthoDB" id="2754491at2759"/>